<dbReference type="InterPro" id="IPR036282">
    <property type="entry name" value="Glutathione-S-Trfase_C_sf"/>
</dbReference>
<name>A0A6A6N6T8_HEVBR</name>
<keyword evidence="8" id="KW-1185">Reference proteome</keyword>
<dbReference type="GO" id="GO:0003735">
    <property type="term" value="F:structural constituent of ribosome"/>
    <property type="evidence" value="ECO:0007669"/>
    <property type="project" value="InterPro"/>
</dbReference>
<feature type="domain" description="GST N-terminal" evidence="5">
    <location>
        <begin position="93"/>
        <end position="172"/>
    </location>
</feature>
<evidence type="ECO:0000256" key="2">
    <source>
        <dbReference type="ARBA" id="ARBA00022679"/>
    </source>
</evidence>
<evidence type="ECO:0000313" key="8">
    <source>
        <dbReference type="Proteomes" id="UP000467840"/>
    </source>
</evidence>
<accession>A0A6A6N6T8</accession>
<evidence type="ECO:0000313" key="7">
    <source>
        <dbReference type="EMBL" id="KAF2320286.1"/>
    </source>
</evidence>
<dbReference type="Pfam" id="PF00833">
    <property type="entry name" value="Ribosomal_S17e"/>
    <property type="match status" value="1"/>
</dbReference>
<gene>
    <name evidence="7" type="ORF">GH714_026714</name>
</gene>
<dbReference type="Proteomes" id="UP000467840">
    <property type="component" value="Chromosome 10"/>
</dbReference>
<comment type="caution">
    <text evidence="7">The sequence shown here is derived from an EMBL/GenBank/DDBJ whole genome shotgun (WGS) entry which is preliminary data.</text>
</comment>
<dbReference type="SFLD" id="SFLDG01152">
    <property type="entry name" value="Main.3:_Omega-_and_Tau-like"/>
    <property type="match status" value="1"/>
</dbReference>
<dbReference type="SFLD" id="SFLDG00358">
    <property type="entry name" value="Main_(cytGST)"/>
    <property type="match status" value="1"/>
</dbReference>
<dbReference type="GO" id="GO:0006412">
    <property type="term" value="P:translation"/>
    <property type="evidence" value="ECO:0007669"/>
    <property type="project" value="InterPro"/>
</dbReference>
<dbReference type="Gene3D" id="3.40.30.10">
    <property type="entry name" value="Glutaredoxin"/>
    <property type="match status" value="1"/>
</dbReference>
<feature type="domain" description="GST C-terminal" evidence="6">
    <location>
        <begin position="177"/>
        <end position="262"/>
    </location>
</feature>
<comment type="similarity">
    <text evidence="4">Belongs to the GST superfamily.</text>
</comment>
<dbReference type="EC" id="2.5.1.18" evidence="1"/>
<dbReference type="GO" id="GO:0004364">
    <property type="term" value="F:glutathione transferase activity"/>
    <property type="evidence" value="ECO:0007669"/>
    <property type="project" value="UniProtKB-EC"/>
</dbReference>
<keyword evidence="2" id="KW-0808">Transferase</keyword>
<dbReference type="GO" id="GO:0006749">
    <property type="term" value="P:glutathione metabolic process"/>
    <property type="evidence" value="ECO:0007669"/>
    <property type="project" value="InterPro"/>
</dbReference>
<evidence type="ECO:0000256" key="4">
    <source>
        <dbReference type="RuleBase" id="RU003494"/>
    </source>
</evidence>
<evidence type="ECO:0000256" key="3">
    <source>
        <dbReference type="ARBA" id="ARBA00047960"/>
    </source>
</evidence>
<dbReference type="SUPFAM" id="SSF52833">
    <property type="entry name" value="Thioredoxin-like"/>
    <property type="match status" value="1"/>
</dbReference>
<dbReference type="PROSITE" id="PS50405">
    <property type="entry name" value="GST_CTER"/>
    <property type="match status" value="1"/>
</dbReference>
<dbReference type="PANTHER" id="PTHR11260">
    <property type="entry name" value="GLUTATHIONE S-TRANSFERASE, GST, SUPERFAMILY, GST DOMAIN CONTAINING"/>
    <property type="match status" value="1"/>
</dbReference>
<dbReference type="Pfam" id="PF02798">
    <property type="entry name" value="GST_N"/>
    <property type="match status" value="1"/>
</dbReference>
<reference evidence="7 8" key="1">
    <citation type="journal article" date="2020" name="Mol. Plant">
        <title>The Chromosome-Based Rubber Tree Genome Provides New Insights into Spurge Genome Evolution and Rubber Biosynthesis.</title>
        <authorList>
            <person name="Liu J."/>
            <person name="Shi C."/>
            <person name="Shi C.C."/>
            <person name="Li W."/>
            <person name="Zhang Q.J."/>
            <person name="Zhang Y."/>
            <person name="Li K."/>
            <person name="Lu H.F."/>
            <person name="Shi C."/>
            <person name="Zhu S.T."/>
            <person name="Xiao Z.Y."/>
            <person name="Nan H."/>
            <person name="Yue Y."/>
            <person name="Zhu X.G."/>
            <person name="Wu Y."/>
            <person name="Hong X.N."/>
            <person name="Fan G.Y."/>
            <person name="Tong Y."/>
            <person name="Zhang D."/>
            <person name="Mao C.L."/>
            <person name="Liu Y.L."/>
            <person name="Hao S.J."/>
            <person name="Liu W.Q."/>
            <person name="Lv M.Q."/>
            <person name="Zhang H.B."/>
            <person name="Liu Y."/>
            <person name="Hu-Tang G.R."/>
            <person name="Wang J.P."/>
            <person name="Wang J.H."/>
            <person name="Sun Y.H."/>
            <person name="Ni S.B."/>
            <person name="Chen W.B."/>
            <person name="Zhang X.C."/>
            <person name="Jiao Y.N."/>
            <person name="Eichler E.E."/>
            <person name="Li G.H."/>
            <person name="Liu X."/>
            <person name="Gao L.Z."/>
        </authorList>
    </citation>
    <scope>NUCLEOTIDE SEQUENCE [LARGE SCALE GENOMIC DNA]</scope>
    <source>
        <strain evidence="8">cv. GT1</strain>
        <tissue evidence="7">Leaf</tissue>
    </source>
</reference>
<dbReference type="InterPro" id="IPR040079">
    <property type="entry name" value="Glutathione_S-Trfase"/>
</dbReference>
<dbReference type="SFLD" id="SFLDS00019">
    <property type="entry name" value="Glutathione_Transferase_(cytos"/>
    <property type="match status" value="1"/>
</dbReference>
<dbReference type="PANTHER" id="PTHR11260:SF762">
    <property type="entry name" value="GLUTATHIONE TRANSFERASE"/>
    <property type="match status" value="1"/>
</dbReference>
<dbReference type="InterPro" id="IPR045073">
    <property type="entry name" value="Omega/Tau-like"/>
</dbReference>
<dbReference type="CDD" id="cd03185">
    <property type="entry name" value="GST_C_Tau"/>
    <property type="match status" value="1"/>
</dbReference>
<dbReference type="InterPro" id="IPR045074">
    <property type="entry name" value="GST_C_Tau"/>
</dbReference>
<dbReference type="EMBL" id="JAAGAX010000003">
    <property type="protein sequence ID" value="KAF2320286.1"/>
    <property type="molecule type" value="Genomic_DNA"/>
</dbReference>
<dbReference type="CDD" id="cd03058">
    <property type="entry name" value="GST_N_Tau"/>
    <property type="match status" value="1"/>
</dbReference>
<dbReference type="InterPro" id="IPR004046">
    <property type="entry name" value="GST_C"/>
</dbReference>
<dbReference type="GO" id="GO:0005737">
    <property type="term" value="C:cytoplasm"/>
    <property type="evidence" value="ECO:0007669"/>
    <property type="project" value="TreeGrafter"/>
</dbReference>
<dbReference type="SUPFAM" id="SSF47616">
    <property type="entry name" value="GST C-terminal domain-like"/>
    <property type="match status" value="1"/>
</dbReference>
<dbReference type="InterPro" id="IPR010987">
    <property type="entry name" value="Glutathione-S-Trfase_C-like"/>
</dbReference>
<evidence type="ECO:0000256" key="1">
    <source>
        <dbReference type="ARBA" id="ARBA00012452"/>
    </source>
</evidence>
<proteinExistence type="inferred from homology"/>
<protein>
    <recommendedName>
        <fullName evidence="1">glutathione transferase</fullName>
        <ecNumber evidence="1">2.5.1.18</ecNumber>
    </recommendedName>
</protein>
<dbReference type="FunFam" id="3.40.30.10:FF:000014">
    <property type="entry name" value="Tau class glutathione S-transferase"/>
    <property type="match status" value="1"/>
</dbReference>
<comment type="catalytic activity">
    <reaction evidence="3">
        <text>RX + glutathione = an S-substituted glutathione + a halide anion + H(+)</text>
        <dbReference type="Rhea" id="RHEA:16437"/>
        <dbReference type="ChEBI" id="CHEBI:15378"/>
        <dbReference type="ChEBI" id="CHEBI:16042"/>
        <dbReference type="ChEBI" id="CHEBI:17792"/>
        <dbReference type="ChEBI" id="CHEBI:57925"/>
        <dbReference type="ChEBI" id="CHEBI:90779"/>
        <dbReference type="EC" id="2.5.1.18"/>
    </reaction>
</comment>
<dbReference type="Gene3D" id="1.20.1050.10">
    <property type="match status" value="1"/>
</dbReference>
<dbReference type="InterPro" id="IPR004045">
    <property type="entry name" value="Glutathione_S-Trfase_N"/>
</dbReference>
<evidence type="ECO:0000259" key="6">
    <source>
        <dbReference type="PROSITE" id="PS50405"/>
    </source>
</evidence>
<organism evidence="7 8">
    <name type="scientific">Hevea brasiliensis</name>
    <name type="common">Para rubber tree</name>
    <name type="synonym">Siphonia brasiliensis</name>
    <dbReference type="NCBI Taxonomy" id="3981"/>
    <lineage>
        <taxon>Eukaryota</taxon>
        <taxon>Viridiplantae</taxon>
        <taxon>Streptophyta</taxon>
        <taxon>Embryophyta</taxon>
        <taxon>Tracheophyta</taxon>
        <taxon>Spermatophyta</taxon>
        <taxon>Magnoliopsida</taxon>
        <taxon>eudicotyledons</taxon>
        <taxon>Gunneridae</taxon>
        <taxon>Pentapetalae</taxon>
        <taxon>rosids</taxon>
        <taxon>fabids</taxon>
        <taxon>Malpighiales</taxon>
        <taxon>Euphorbiaceae</taxon>
        <taxon>Crotonoideae</taxon>
        <taxon>Micrandreae</taxon>
        <taxon>Hevea</taxon>
    </lineage>
</organism>
<dbReference type="PROSITE" id="PS50404">
    <property type="entry name" value="GST_NTER"/>
    <property type="match status" value="1"/>
</dbReference>
<dbReference type="GO" id="GO:0005840">
    <property type="term" value="C:ribosome"/>
    <property type="evidence" value="ECO:0007669"/>
    <property type="project" value="InterPro"/>
</dbReference>
<sequence>MTRIQKGPVRGISLKLQEEERERRMDFVPEESAIKIDEIKVDKETIDMLAALGMSDIPGLVEFEPQPFVPPQVFGRGQAGAPGRRKKKESMAEEVKLLKNWSSPYGLRVVWALKLKGIEYDEALEDLSNKSSMLLLYNPVYKKIPVFVHNGKPICESLLILEYLEETWKQTPLLPEDPHQRALARFWAKFGDEKVLQTMRLDVLLKQGKQQEEAIVSIIENFKYLEEELKGKKFFGGETIGLVDIALGWLAYHFNVVEDKLV</sequence>
<dbReference type="InterPro" id="IPR001210">
    <property type="entry name" value="Ribosomal_eS17"/>
</dbReference>
<dbReference type="Pfam" id="PF00043">
    <property type="entry name" value="GST_C"/>
    <property type="match status" value="1"/>
</dbReference>
<dbReference type="AlphaFoldDB" id="A0A6A6N6T8"/>
<evidence type="ECO:0000259" key="5">
    <source>
        <dbReference type="PROSITE" id="PS50404"/>
    </source>
</evidence>
<dbReference type="InterPro" id="IPR036249">
    <property type="entry name" value="Thioredoxin-like_sf"/>
</dbReference>